<protein>
    <submittedName>
        <fullName evidence="1">N-alpha-acetyltransferase 20</fullName>
        <ecNumber evidence="1">2.3.1.254</ecNumber>
    </submittedName>
</protein>
<keyword evidence="1" id="KW-0012">Acyltransferase</keyword>
<evidence type="ECO:0000313" key="2">
    <source>
        <dbReference type="Proteomes" id="UP001172680"/>
    </source>
</evidence>
<name>A0ACC2Z6R3_9PEZI</name>
<comment type="caution">
    <text evidence="1">The sequence shown here is derived from an EMBL/GenBank/DDBJ whole genome shotgun (WGS) entry which is preliminary data.</text>
</comment>
<reference evidence="1" key="1">
    <citation type="submission" date="2022-10" db="EMBL/GenBank/DDBJ databases">
        <title>Culturing micro-colonial fungi from biological soil crusts in the Mojave desert and describing Neophaeococcomyces mojavensis, and introducing the new genera and species Taxawa tesnikishii.</title>
        <authorList>
            <person name="Kurbessoian T."/>
            <person name="Stajich J.E."/>
        </authorList>
    </citation>
    <scope>NUCLEOTIDE SEQUENCE</scope>
    <source>
        <strain evidence="1">JES_115</strain>
    </source>
</reference>
<accession>A0ACC2Z6R3</accession>
<keyword evidence="2" id="KW-1185">Reference proteome</keyword>
<dbReference type="Proteomes" id="UP001172680">
    <property type="component" value="Unassembled WGS sequence"/>
</dbReference>
<dbReference type="EMBL" id="JAPDRP010000011">
    <property type="protein sequence ID" value="KAJ9643364.1"/>
    <property type="molecule type" value="Genomic_DNA"/>
</dbReference>
<gene>
    <name evidence="1" type="primary">naa20</name>
    <name evidence="1" type="ORF">H2199_004043</name>
</gene>
<organism evidence="1 2">
    <name type="scientific">Coniosporium tulheliwenetii</name>
    <dbReference type="NCBI Taxonomy" id="3383036"/>
    <lineage>
        <taxon>Eukaryota</taxon>
        <taxon>Fungi</taxon>
        <taxon>Dikarya</taxon>
        <taxon>Ascomycota</taxon>
        <taxon>Pezizomycotina</taxon>
        <taxon>Dothideomycetes</taxon>
        <taxon>Dothideomycetes incertae sedis</taxon>
        <taxon>Coniosporium</taxon>
    </lineage>
</organism>
<sequence length="197" mass="22602">MAHVRPMRATDLFKFNQCNLDPLTETYNIGFYLEYLIKWPHLCNVIEGRDGNIEGYTANNLTVLAKLEASPYPAPVQPYSPDTNPNPNYLPWHGHITALTIAPKARRLGHATRLTQSLEQACDAADAWFVDLFVRAENKVAQELYRKMGYSVYRRIVGYYNDDADAFDMRKPLSRDKGRKHVREGGEDIRVDPAEVW</sequence>
<keyword evidence="1" id="KW-0808">Transferase</keyword>
<dbReference type="EC" id="2.3.1.254" evidence="1"/>
<evidence type="ECO:0000313" key="1">
    <source>
        <dbReference type="EMBL" id="KAJ9643364.1"/>
    </source>
</evidence>
<proteinExistence type="predicted"/>